<evidence type="ECO:0000313" key="3">
    <source>
        <dbReference type="Proteomes" id="UP000006038"/>
    </source>
</evidence>
<feature type="region of interest" description="Disordered" evidence="1">
    <location>
        <begin position="1"/>
        <end position="42"/>
    </location>
</feature>
<protein>
    <submittedName>
        <fullName evidence="2">Uncharacterized protein</fullName>
    </submittedName>
</protein>
<dbReference type="HOGENOM" id="CLU_2561971_0_0_1"/>
<reference evidence="2" key="1">
    <citation type="journal article" date="2013" name="Nat. Commun.">
        <title>Whole-genome sequencing of Oryza brachyantha reveals mechanisms underlying Oryza genome evolution.</title>
        <authorList>
            <person name="Chen J."/>
            <person name="Huang Q."/>
            <person name="Gao D."/>
            <person name="Wang J."/>
            <person name="Lang Y."/>
            <person name="Liu T."/>
            <person name="Li B."/>
            <person name="Bai Z."/>
            <person name="Luis Goicoechea J."/>
            <person name="Liang C."/>
            <person name="Chen C."/>
            <person name="Zhang W."/>
            <person name="Sun S."/>
            <person name="Liao Y."/>
            <person name="Zhang X."/>
            <person name="Yang L."/>
            <person name="Song C."/>
            <person name="Wang M."/>
            <person name="Shi J."/>
            <person name="Liu G."/>
            <person name="Liu J."/>
            <person name="Zhou H."/>
            <person name="Zhou W."/>
            <person name="Yu Q."/>
            <person name="An N."/>
            <person name="Chen Y."/>
            <person name="Cai Q."/>
            <person name="Wang B."/>
            <person name="Liu B."/>
            <person name="Min J."/>
            <person name="Huang Y."/>
            <person name="Wu H."/>
            <person name="Li Z."/>
            <person name="Zhang Y."/>
            <person name="Yin Y."/>
            <person name="Song W."/>
            <person name="Jiang J."/>
            <person name="Jackson S.A."/>
            <person name="Wing R.A."/>
            <person name="Wang J."/>
            <person name="Chen M."/>
        </authorList>
    </citation>
    <scope>NUCLEOTIDE SEQUENCE [LARGE SCALE GENOMIC DNA]</scope>
    <source>
        <strain evidence="2">cv. IRGC 101232</strain>
    </source>
</reference>
<proteinExistence type="predicted"/>
<keyword evidence="3" id="KW-1185">Reference proteome</keyword>
<dbReference type="Proteomes" id="UP000006038">
    <property type="component" value="Chromosome 1"/>
</dbReference>
<dbReference type="Gramene" id="OB01G27980.1">
    <property type="protein sequence ID" value="OB01G27980.1"/>
    <property type="gene ID" value="OB01G27980"/>
</dbReference>
<accession>J3L0P2</accession>
<dbReference type="AlphaFoldDB" id="J3L0P2"/>
<name>J3L0P2_ORYBR</name>
<sequence>MLSFSSDGLPLSARRHASPRTAPTSCSGASASRPPRRSEQRVHVRRGWVVLAVRPARRAACFPASPDHAANFLPGLIRGIAR</sequence>
<evidence type="ECO:0000313" key="2">
    <source>
        <dbReference type="EnsemblPlants" id="OB01G27980.1"/>
    </source>
</evidence>
<organism evidence="2">
    <name type="scientific">Oryza brachyantha</name>
    <name type="common">malo sina</name>
    <dbReference type="NCBI Taxonomy" id="4533"/>
    <lineage>
        <taxon>Eukaryota</taxon>
        <taxon>Viridiplantae</taxon>
        <taxon>Streptophyta</taxon>
        <taxon>Embryophyta</taxon>
        <taxon>Tracheophyta</taxon>
        <taxon>Spermatophyta</taxon>
        <taxon>Magnoliopsida</taxon>
        <taxon>Liliopsida</taxon>
        <taxon>Poales</taxon>
        <taxon>Poaceae</taxon>
        <taxon>BOP clade</taxon>
        <taxon>Oryzoideae</taxon>
        <taxon>Oryzeae</taxon>
        <taxon>Oryzinae</taxon>
        <taxon>Oryza</taxon>
    </lineage>
</organism>
<reference evidence="2" key="2">
    <citation type="submission" date="2013-04" db="UniProtKB">
        <authorList>
            <consortium name="EnsemblPlants"/>
        </authorList>
    </citation>
    <scope>IDENTIFICATION</scope>
</reference>
<dbReference type="EnsemblPlants" id="OB01G27980.1">
    <property type="protein sequence ID" value="OB01G27980.1"/>
    <property type="gene ID" value="OB01G27980"/>
</dbReference>
<evidence type="ECO:0000256" key="1">
    <source>
        <dbReference type="SAM" id="MobiDB-lite"/>
    </source>
</evidence>